<dbReference type="SUPFAM" id="SSF69255">
    <property type="entry name" value="gp5 N-terminal domain-like"/>
    <property type="match status" value="1"/>
</dbReference>
<dbReference type="AlphaFoldDB" id="A0A084T0U6"/>
<accession>A0A084T0U6</accession>
<name>A0A084T0U6_9BACT</name>
<reference evidence="2 3" key="1">
    <citation type="submission" date="2014-07" db="EMBL/GenBank/DDBJ databases">
        <title>Draft Genome Sequence of Gephyronic Acid Producer, Cystobacter violaceus Strain Cb vi76.</title>
        <authorList>
            <person name="Stevens D.C."/>
            <person name="Young J."/>
            <person name="Carmichael R."/>
            <person name="Tan J."/>
            <person name="Taylor R.E."/>
        </authorList>
    </citation>
    <scope>NUCLEOTIDE SEQUENCE [LARGE SCALE GENOMIC DNA]</scope>
    <source>
        <strain evidence="2 3">Cb vi76</strain>
    </source>
</reference>
<organism evidence="2 3">
    <name type="scientific">Archangium violaceum Cb vi76</name>
    <dbReference type="NCBI Taxonomy" id="1406225"/>
    <lineage>
        <taxon>Bacteria</taxon>
        <taxon>Pseudomonadati</taxon>
        <taxon>Myxococcota</taxon>
        <taxon>Myxococcia</taxon>
        <taxon>Myxococcales</taxon>
        <taxon>Cystobacterineae</taxon>
        <taxon>Archangiaceae</taxon>
        <taxon>Archangium</taxon>
    </lineage>
</organism>
<dbReference type="EMBL" id="JPMI01000017">
    <property type="protein sequence ID" value="KFA94331.1"/>
    <property type="molecule type" value="Genomic_DNA"/>
</dbReference>
<dbReference type="Proteomes" id="UP000028547">
    <property type="component" value="Unassembled WGS sequence"/>
</dbReference>
<dbReference type="InterPro" id="IPR037026">
    <property type="entry name" value="Vgr_OB-fold_dom_sf"/>
</dbReference>
<protein>
    <submittedName>
        <fullName evidence="2">Type IV secretion protein Rhs</fullName>
    </submittedName>
</protein>
<evidence type="ECO:0000313" key="2">
    <source>
        <dbReference type="EMBL" id="KFA94331.1"/>
    </source>
</evidence>
<dbReference type="Pfam" id="PF04717">
    <property type="entry name" value="Phage_base_V"/>
    <property type="match status" value="1"/>
</dbReference>
<dbReference type="InterPro" id="IPR006531">
    <property type="entry name" value="Gp5/Vgr_OB"/>
</dbReference>
<evidence type="ECO:0000259" key="1">
    <source>
        <dbReference type="Pfam" id="PF04717"/>
    </source>
</evidence>
<evidence type="ECO:0000313" key="3">
    <source>
        <dbReference type="Proteomes" id="UP000028547"/>
    </source>
</evidence>
<feature type="domain" description="Gp5/Type VI secretion system Vgr protein OB-fold" evidence="1">
    <location>
        <begin position="27"/>
        <end position="104"/>
    </location>
</feature>
<dbReference type="SUPFAM" id="SSF69349">
    <property type="entry name" value="Phage fibre proteins"/>
    <property type="match status" value="1"/>
</dbReference>
<proteinExistence type="predicted"/>
<dbReference type="Gene3D" id="2.40.50.230">
    <property type="entry name" value="Gp5 N-terminal domain"/>
    <property type="match status" value="1"/>
</dbReference>
<gene>
    <name evidence="2" type="ORF">Q664_03280</name>
</gene>
<sequence length="267" mass="27504">MSGHPAFEAIIDERVPEGLGGRMYGLYPALVTDVSDPDSQGRVKVVLPWAPDPSGGRYEAWARLATLMAGNGRGTWFIPDVNDEVLVGFEAGDPRRPYVLGALWNGSDAPPESMDGAGRNARKVIHSRNGVTLTLDDTDGQESLVLQTPAGQTVTLKDGPGSIEVKDANGNTVKLESSGITLTTSSKLSVSASTVEISAASKLSVTSGAVEFSASSFKVTSGTVELSAGSISASAGISKFAGLLRADAVMTNSVIGTTYTPGGGNTL</sequence>
<dbReference type="RefSeq" id="WP_043389758.1">
    <property type="nucleotide sequence ID" value="NZ_JPMI01000017.1"/>
</dbReference>
<comment type="caution">
    <text evidence="2">The sequence shown here is derived from an EMBL/GenBank/DDBJ whole genome shotgun (WGS) entry which is preliminary data.</text>
</comment>